<dbReference type="EnsemblMetazoa" id="CapteT221608">
    <property type="protein sequence ID" value="CapteP221608"/>
    <property type="gene ID" value="CapteG221608"/>
</dbReference>
<proteinExistence type="predicted"/>
<evidence type="ECO:0008006" key="7">
    <source>
        <dbReference type="Google" id="ProtNLM"/>
    </source>
</evidence>
<feature type="transmembrane region" description="Helical" evidence="2">
    <location>
        <begin position="462"/>
        <end position="482"/>
    </location>
</feature>
<gene>
    <name evidence="4" type="ORF">CAPTEDRAFT_221608</name>
</gene>
<feature type="compositionally biased region" description="Basic and acidic residues" evidence="1">
    <location>
        <begin position="376"/>
        <end position="385"/>
    </location>
</feature>
<evidence type="ECO:0000313" key="6">
    <source>
        <dbReference type="Proteomes" id="UP000014760"/>
    </source>
</evidence>
<reference evidence="5" key="3">
    <citation type="submission" date="2015-06" db="UniProtKB">
        <authorList>
            <consortium name="EnsemblMetazoa"/>
        </authorList>
    </citation>
    <scope>IDENTIFICATION</scope>
</reference>
<dbReference type="AlphaFoldDB" id="R7UYR0"/>
<evidence type="ECO:0000313" key="5">
    <source>
        <dbReference type="EnsemblMetazoa" id="CapteP221608"/>
    </source>
</evidence>
<feature type="region of interest" description="Disordered" evidence="1">
    <location>
        <begin position="210"/>
        <end position="234"/>
    </location>
</feature>
<sequence>MLSLLPSLLLAMSVLILPNQPNVQADSECTQDIRSGFRLLDIRVPARQIGSPVVGVDQAECYSRCCDMRTTEGCNTATMFRYQGQMVCLLVQCQPLGNCIWGKAPDGDESVAALISARQDWVAAAGSAATTEAPVNATESPAESTTGHDISQVSVTSASNITADIFVENTTSEATTARPFLPIGQPVVNATGTAAAVPVAPDARPTGIFSGGVAKVPPPTAATTKTTDDDTWGWLWNWGSNDGPTTESPATTNPPAANAGPHLDASYVFPGKPAIVPNGNAENAESPLGSHNPIGAKQNPEAPINALGGGASNIPVYDGFGRPIVASTQTPREVTSEAMAVDGGGTWGSWWDSLDSETESPVGGETDSNNGDDWDAWLKEQKEAENWDEEEKTEEEEETGQFGEMNSLNTFTPGLSNLDELPSVQESGRKLTSSDAHKHPMTGSSFLNTSPFIASHPANRPVIVAGLCSLIVMVVLVMIFMARKTCQEKDRSRYRPLREESDFSEIAYHDHPSPH</sequence>
<feature type="compositionally biased region" description="Polar residues" evidence="1">
    <location>
        <begin position="137"/>
        <end position="149"/>
    </location>
</feature>
<keyword evidence="2" id="KW-0812">Transmembrane</keyword>
<feature type="compositionally biased region" description="Polar residues" evidence="1">
    <location>
        <begin position="424"/>
        <end position="434"/>
    </location>
</feature>
<dbReference type="HOGENOM" id="CLU_529188_0_0_1"/>
<dbReference type="EMBL" id="KB296703">
    <property type="protein sequence ID" value="ELU11474.1"/>
    <property type="molecule type" value="Genomic_DNA"/>
</dbReference>
<evidence type="ECO:0000256" key="1">
    <source>
        <dbReference type="SAM" id="MobiDB-lite"/>
    </source>
</evidence>
<keyword evidence="6" id="KW-1185">Reference proteome</keyword>
<dbReference type="EMBL" id="AMQN01000870">
    <property type="status" value="NOT_ANNOTATED_CDS"/>
    <property type="molecule type" value="Genomic_DNA"/>
</dbReference>
<feature type="region of interest" description="Disordered" evidence="1">
    <location>
        <begin position="341"/>
        <end position="442"/>
    </location>
</feature>
<keyword evidence="3" id="KW-0732">Signal</keyword>
<feature type="signal peptide" evidence="3">
    <location>
        <begin position="1"/>
        <end position="25"/>
    </location>
</feature>
<evidence type="ECO:0000313" key="4">
    <source>
        <dbReference type="EMBL" id="ELU11474.1"/>
    </source>
</evidence>
<accession>R7UYR0</accession>
<feature type="compositionally biased region" description="Acidic residues" evidence="1">
    <location>
        <begin position="386"/>
        <end position="399"/>
    </location>
</feature>
<dbReference type="Proteomes" id="UP000014760">
    <property type="component" value="Unassembled WGS sequence"/>
</dbReference>
<feature type="compositionally biased region" description="Polar residues" evidence="1">
    <location>
        <begin position="404"/>
        <end position="415"/>
    </location>
</feature>
<evidence type="ECO:0000256" key="3">
    <source>
        <dbReference type="SAM" id="SignalP"/>
    </source>
</evidence>
<protein>
    <recommendedName>
        <fullName evidence="7">MANSC domain-containing protein</fullName>
    </recommendedName>
</protein>
<evidence type="ECO:0000256" key="2">
    <source>
        <dbReference type="SAM" id="Phobius"/>
    </source>
</evidence>
<organism evidence="4">
    <name type="scientific">Capitella teleta</name>
    <name type="common">Polychaete worm</name>
    <dbReference type="NCBI Taxonomy" id="283909"/>
    <lineage>
        <taxon>Eukaryota</taxon>
        <taxon>Metazoa</taxon>
        <taxon>Spiralia</taxon>
        <taxon>Lophotrochozoa</taxon>
        <taxon>Annelida</taxon>
        <taxon>Polychaeta</taxon>
        <taxon>Sedentaria</taxon>
        <taxon>Scolecida</taxon>
        <taxon>Capitellidae</taxon>
        <taxon>Capitella</taxon>
    </lineage>
</organism>
<feature type="chain" id="PRO_5008788523" description="MANSC domain-containing protein" evidence="3">
    <location>
        <begin position="26"/>
        <end position="515"/>
    </location>
</feature>
<reference evidence="6" key="1">
    <citation type="submission" date="2012-12" db="EMBL/GenBank/DDBJ databases">
        <authorList>
            <person name="Hellsten U."/>
            <person name="Grimwood J."/>
            <person name="Chapman J.A."/>
            <person name="Shapiro H."/>
            <person name="Aerts A."/>
            <person name="Otillar R.P."/>
            <person name="Terry A.Y."/>
            <person name="Boore J.L."/>
            <person name="Simakov O."/>
            <person name="Marletaz F."/>
            <person name="Cho S.-J."/>
            <person name="Edsinger-Gonzales E."/>
            <person name="Havlak P."/>
            <person name="Kuo D.-H."/>
            <person name="Larsson T."/>
            <person name="Lv J."/>
            <person name="Arendt D."/>
            <person name="Savage R."/>
            <person name="Osoegawa K."/>
            <person name="de Jong P."/>
            <person name="Lindberg D.R."/>
            <person name="Seaver E.C."/>
            <person name="Weisblat D.A."/>
            <person name="Putnam N.H."/>
            <person name="Grigoriev I.V."/>
            <person name="Rokhsar D.S."/>
        </authorList>
    </citation>
    <scope>NUCLEOTIDE SEQUENCE</scope>
    <source>
        <strain evidence="6">I ESC-2004</strain>
    </source>
</reference>
<keyword evidence="2" id="KW-0472">Membrane</keyword>
<name>R7UYR0_CAPTE</name>
<reference evidence="4 6" key="2">
    <citation type="journal article" date="2013" name="Nature">
        <title>Insights into bilaterian evolution from three spiralian genomes.</title>
        <authorList>
            <person name="Simakov O."/>
            <person name="Marletaz F."/>
            <person name="Cho S.J."/>
            <person name="Edsinger-Gonzales E."/>
            <person name="Havlak P."/>
            <person name="Hellsten U."/>
            <person name="Kuo D.H."/>
            <person name="Larsson T."/>
            <person name="Lv J."/>
            <person name="Arendt D."/>
            <person name="Savage R."/>
            <person name="Osoegawa K."/>
            <person name="de Jong P."/>
            <person name="Grimwood J."/>
            <person name="Chapman J.A."/>
            <person name="Shapiro H."/>
            <person name="Aerts A."/>
            <person name="Otillar R.P."/>
            <person name="Terry A.Y."/>
            <person name="Boore J.L."/>
            <person name="Grigoriev I.V."/>
            <person name="Lindberg D.R."/>
            <person name="Seaver E.C."/>
            <person name="Weisblat D.A."/>
            <person name="Putnam N.H."/>
            <person name="Rokhsar D.S."/>
        </authorList>
    </citation>
    <scope>NUCLEOTIDE SEQUENCE</scope>
    <source>
        <strain evidence="4 6">I ESC-2004</strain>
    </source>
</reference>
<keyword evidence="2" id="KW-1133">Transmembrane helix</keyword>
<feature type="region of interest" description="Disordered" evidence="1">
    <location>
        <begin position="130"/>
        <end position="149"/>
    </location>
</feature>